<accession>A0A2R5LMP4</accession>
<dbReference type="EMBL" id="GGLE01006674">
    <property type="protein sequence ID" value="MBY10800.1"/>
    <property type="molecule type" value="Transcribed_RNA"/>
</dbReference>
<organism evidence="2">
    <name type="scientific">Ornithodoros turicata</name>
    <dbReference type="NCBI Taxonomy" id="34597"/>
    <lineage>
        <taxon>Eukaryota</taxon>
        <taxon>Metazoa</taxon>
        <taxon>Ecdysozoa</taxon>
        <taxon>Arthropoda</taxon>
        <taxon>Chelicerata</taxon>
        <taxon>Arachnida</taxon>
        <taxon>Acari</taxon>
        <taxon>Parasitiformes</taxon>
        <taxon>Ixodida</taxon>
        <taxon>Ixodoidea</taxon>
        <taxon>Argasidae</taxon>
        <taxon>Ornithodorinae</taxon>
        <taxon>Ornithodoros</taxon>
    </lineage>
</organism>
<proteinExistence type="predicted"/>
<feature type="signal peptide" evidence="1">
    <location>
        <begin position="1"/>
        <end position="19"/>
    </location>
</feature>
<feature type="chain" id="PRO_5015351355" evidence="1">
    <location>
        <begin position="20"/>
        <end position="181"/>
    </location>
</feature>
<dbReference type="Gene3D" id="2.40.128.20">
    <property type="match status" value="1"/>
</dbReference>
<reference evidence="2" key="1">
    <citation type="submission" date="2018-03" db="EMBL/GenBank/DDBJ databases">
        <title>The relapsing fever spirochete Borrelia turicatae persists in the highly oxidative environment of its soft-bodied tick vector.</title>
        <authorList>
            <person name="Bourret T.J."/>
            <person name="Boyle W.K."/>
            <person name="Valenzuela J.G."/>
            <person name="Oliveira F."/>
            <person name="Lopez J.E."/>
        </authorList>
    </citation>
    <scope>NUCLEOTIDE SEQUENCE</scope>
    <source>
        <strain evidence="2">Kansas strain/isolate</strain>
        <tissue evidence="2">Salivary glands</tissue>
    </source>
</reference>
<name>A0A2R5LMP4_9ACAR</name>
<evidence type="ECO:0000256" key="1">
    <source>
        <dbReference type="SAM" id="SignalP"/>
    </source>
</evidence>
<keyword evidence="1" id="KW-0732">Signal</keyword>
<dbReference type="InterPro" id="IPR012674">
    <property type="entry name" value="Calycin"/>
</dbReference>
<evidence type="ECO:0000313" key="2">
    <source>
        <dbReference type="EMBL" id="MBY10800.1"/>
    </source>
</evidence>
<dbReference type="AlphaFoldDB" id="A0A2R5LMP4"/>
<protein>
    <submittedName>
        <fullName evidence="2">Putative salivary secreted lipocalin</fullName>
    </submittedName>
</protein>
<sequence>MLRVVPFITACCFVAIAHAKDAECPAETSDAEKNIEEPNEPGVYKLKKSTHADEKRCFYVSPPSGPGKADYKWAHKECSSKGKCHWVNGTGTGDDGVYTDLKHEKTKMYVLYYHTGVCYVTLREGDKDARVKKYLDLWQRTEGKRTGQYGKKTRCCRKAFQAARTQLKLKAHQIQTSLCDS</sequence>